<name>A0ABV5KHY4_9ACTN</name>
<keyword evidence="4" id="KW-1185">Reference proteome</keyword>
<protein>
    <submittedName>
        <fullName evidence="3">DUF6036 family nucleotidyltransferase</fullName>
    </submittedName>
</protein>
<reference evidence="3 4" key="1">
    <citation type="submission" date="2024-09" db="EMBL/GenBank/DDBJ databases">
        <authorList>
            <person name="Sun Q."/>
            <person name="Mori K."/>
        </authorList>
    </citation>
    <scope>NUCLEOTIDE SEQUENCE [LARGE SCALE GENOMIC DNA]</scope>
    <source>
        <strain evidence="3 4">JCM 9626</strain>
    </source>
</reference>
<dbReference type="RefSeq" id="WP_211350820.1">
    <property type="nucleotide sequence ID" value="NZ_JBHMDG010000034.1"/>
</dbReference>
<evidence type="ECO:0000259" key="2">
    <source>
        <dbReference type="Pfam" id="PF19502"/>
    </source>
</evidence>
<comment type="caution">
    <text evidence="3">The sequence shown here is derived from an EMBL/GenBank/DDBJ whole genome shotgun (WGS) entry which is preliminary data.</text>
</comment>
<dbReference type="Proteomes" id="UP001589750">
    <property type="component" value="Unassembled WGS sequence"/>
</dbReference>
<dbReference type="EMBL" id="JBHMDG010000034">
    <property type="protein sequence ID" value="MFB9315480.1"/>
    <property type="molecule type" value="Genomic_DNA"/>
</dbReference>
<feature type="region of interest" description="Disordered" evidence="1">
    <location>
        <begin position="182"/>
        <end position="241"/>
    </location>
</feature>
<evidence type="ECO:0000256" key="1">
    <source>
        <dbReference type="SAM" id="MobiDB-lite"/>
    </source>
</evidence>
<accession>A0ABV5KHY4</accession>
<feature type="compositionally biased region" description="Basic and acidic residues" evidence="1">
    <location>
        <begin position="232"/>
        <end position="241"/>
    </location>
</feature>
<organism evidence="3 4">
    <name type="scientific">Nocardioides plantarum</name>
    <dbReference type="NCBI Taxonomy" id="29299"/>
    <lineage>
        <taxon>Bacteria</taxon>
        <taxon>Bacillati</taxon>
        <taxon>Actinomycetota</taxon>
        <taxon>Actinomycetes</taxon>
        <taxon>Propionibacteriales</taxon>
        <taxon>Nocardioidaceae</taxon>
        <taxon>Nocardioides</taxon>
    </lineage>
</organism>
<sequence length="241" mass="26072">MDRQQLAHVLRAACDVSGDPEIVVLGSQAILGSFDEDELPVEILVSMEADLAWLADGPDRERAERVNGMIGELSQFEATNGYYPEGISVETAVLPNGWRDRLQGWPLQASHPARPLFIDRHDLVVAKLAANRPKDYVFVSSLAAHGLVDLEIIRDRVGELPAGTDARVAASILSFVDSLPATSQAHRSADRDDGTPTMSTQRHLEESAESLALPADRPAPRRRAPQSPDAPDGSRARGTGD</sequence>
<gene>
    <name evidence="3" type="ORF">ACFFRI_20715</name>
</gene>
<dbReference type="InterPro" id="IPR045792">
    <property type="entry name" value="DUF6036"/>
</dbReference>
<evidence type="ECO:0000313" key="3">
    <source>
        <dbReference type="EMBL" id="MFB9315480.1"/>
    </source>
</evidence>
<dbReference type="Pfam" id="PF19502">
    <property type="entry name" value="DUF6036"/>
    <property type="match status" value="1"/>
</dbReference>
<feature type="domain" description="DUF6036" evidence="2">
    <location>
        <begin position="21"/>
        <end position="157"/>
    </location>
</feature>
<evidence type="ECO:0000313" key="4">
    <source>
        <dbReference type="Proteomes" id="UP001589750"/>
    </source>
</evidence>
<proteinExistence type="predicted"/>